<comment type="similarity">
    <text evidence="3">Belongs to the RimP family.</text>
</comment>
<dbReference type="InterPro" id="IPR028989">
    <property type="entry name" value="RimP_N"/>
</dbReference>
<dbReference type="InterPro" id="IPR028998">
    <property type="entry name" value="RimP_C"/>
</dbReference>
<dbReference type="AlphaFoldDB" id="A0A7U3YPA8"/>
<dbReference type="Pfam" id="PF17384">
    <property type="entry name" value="DUF150_C"/>
    <property type="match status" value="1"/>
</dbReference>
<dbReference type="Pfam" id="PF02576">
    <property type="entry name" value="RimP_N"/>
    <property type="match status" value="1"/>
</dbReference>
<dbReference type="Gene3D" id="3.30.300.70">
    <property type="entry name" value="RimP-like superfamily, N-terminal"/>
    <property type="match status" value="1"/>
</dbReference>
<dbReference type="CDD" id="cd01734">
    <property type="entry name" value="YlxS_C"/>
    <property type="match status" value="1"/>
</dbReference>
<evidence type="ECO:0000259" key="4">
    <source>
        <dbReference type="Pfam" id="PF02576"/>
    </source>
</evidence>
<comment type="function">
    <text evidence="3">Required for maturation of 30S ribosomal subunits.</text>
</comment>
<evidence type="ECO:0000256" key="2">
    <source>
        <dbReference type="ARBA" id="ARBA00022517"/>
    </source>
</evidence>
<protein>
    <recommendedName>
        <fullName evidence="3">Ribosome maturation factor RimP</fullName>
    </recommendedName>
</protein>
<dbReference type="GO" id="GO:0005829">
    <property type="term" value="C:cytosol"/>
    <property type="evidence" value="ECO:0007669"/>
    <property type="project" value="TreeGrafter"/>
</dbReference>
<dbReference type="KEGG" id="dpr:Despr_2912"/>
<dbReference type="FunFam" id="3.30.300.70:FF:000001">
    <property type="entry name" value="Ribosome maturation factor RimP"/>
    <property type="match status" value="1"/>
</dbReference>
<dbReference type="InterPro" id="IPR003728">
    <property type="entry name" value="Ribosome_maturation_RimP"/>
</dbReference>
<keyword evidence="7" id="KW-1185">Reference proteome</keyword>
<dbReference type="GO" id="GO:0006412">
    <property type="term" value="P:translation"/>
    <property type="evidence" value="ECO:0007669"/>
    <property type="project" value="TreeGrafter"/>
</dbReference>
<dbReference type="InterPro" id="IPR035956">
    <property type="entry name" value="RimP_N_sf"/>
</dbReference>
<keyword evidence="1 3" id="KW-0963">Cytoplasm</keyword>
<name>A0A7U3YPA8_DESPD</name>
<proteinExistence type="inferred from homology"/>
<dbReference type="HAMAP" id="MF_01077">
    <property type="entry name" value="RimP"/>
    <property type="match status" value="1"/>
</dbReference>
<evidence type="ECO:0000313" key="7">
    <source>
        <dbReference type="Proteomes" id="UP000006365"/>
    </source>
</evidence>
<dbReference type="InterPro" id="IPR036847">
    <property type="entry name" value="RimP_C_sf"/>
</dbReference>
<dbReference type="PANTHER" id="PTHR33867">
    <property type="entry name" value="RIBOSOME MATURATION FACTOR RIMP"/>
    <property type="match status" value="1"/>
</dbReference>
<dbReference type="GO" id="GO:0000028">
    <property type="term" value="P:ribosomal small subunit assembly"/>
    <property type="evidence" value="ECO:0007669"/>
    <property type="project" value="TreeGrafter"/>
</dbReference>
<feature type="domain" description="Ribosome maturation factor RimP N-terminal" evidence="4">
    <location>
        <begin position="16"/>
        <end position="87"/>
    </location>
</feature>
<comment type="subcellular location">
    <subcellularLocation>
        <location evidence="3">Cytoplasm</location>
    </subcellularLocation>
</comment>
<dbReference type="Gene3D" id="2.30.30.180">
    <property type="entry name" value="Ribosome maturation factor RimP, C-terminal domain"/>
    <property type="match status" value="1"/>
</dbReference>
<organism evidence="6 7">
    <name type="scientific">Desulfobulbus propionicus (strain ATCC 33891 / DSM 2032 / VKM B-1956 / 1pr3)</name>
    <dbReference type="NCBI Taxonomy" id="577650"/>
    <lineage>
        <taxon>Bacteria</taxon>
        <taxon>Pseudomonadati</taxon>
        <taxon>Thermodesulfobacteriota</taxon>
        <taxon>Desulfobulbia</taxon>
        <taxon>Desulfobulbales</taxon>
        <taxon>Desulfobulbaceae</taxon>
        <taxon>Desulfobulbus</taxon>
    </lineage>
</organism>
<feature type="domain" description="Ribosome maturation factor RimP C-terminal" evidence="5">
    <location>
        <begin position="90"/>
        <end position="152"/>
    </location>
</feature>
<evidence type="ECO:0000256" key="1">
    <source>
        <dbReference type="ARBA" id="ARBA00022490"/>
    </source>
</evidence>
<keyword evidence="2 3" id="KW-0690">Ribosome biogenesis</keyword>
<dbReference type="SUPFAM" id="SSF75420">
    <property type="entry name" value="YhbC-like, N-terminal domain"/>
    <property type="match status" value="1"/>
</dbReference>
<dbReference type="SUPFAM" id="SSF74942">
    <property type="entry name" value="YhbC-like, C-terminal domain"/>
    <property type="match status" value="1"/>
</dbReference>
<accession>A0A7U3YPA8</accession>
<evidence type="ECO:0000259" key="5">
    <source>
        <dbReference type="Pfam" id="PF17384"/>
    </source>
</evidence>
<dbReference type="EMBL" id="CP002364">
    <property type="protein sequence ID" value="ADW19045.1"/>
    <property type="molecule type" value="Genomic_DNA"/>
</dbReference>
<sequence length="153" mass="17525">MNDTTDRLLTTIQGFAEPLLADMGMELVEVQFRREGHGWVLRFFIDKEGGITIDDCADVSREISAYLEVEDLIDHAYHLEVSSPGLERPLRKKEDFHRFIDRLIRVKLREPLGEQKVLTGTLLGMEGDTVLLALDSETVRIDWENISKARLTL</sequence>
<dbReference type="Proteomes" id="UP000006365">
    <property type="component" value="Chromosome"/>
</dbReference>
<dbReference type="RefSeq" id="WP_015725570.1">
    <property type="nucleotide sequence ID" value="NC_014972.1"/>
</dbReference>
<gene>
    <name evidence="3" type="primary">rimP</name>
    <name evidence="6" type="ordered locus">Despr_2912</name>
</gene>
<dbReference type="PANTHER" id="PTHR33867:SF1">
    <property type="entry name" value="RIBOSOME MATURATION FACTOR RIMP"/>
    <property type="match status" value="1"/>
</dbReference>
<evidence type="ECO:0000313" key="6">
    <source>
        <dbReference type="EMBL" id="ADW19045.1"/>
    </source>
</evidence>
<evidence type="ECO:0000256" key="3">
    <source>
        <dbReference type="HAMAP-Rule" id="MF_01077"/>
    </source>
</evidence>
<reference evidence="6 7" key="1">
    <citation type="journal article" date="2011" name="Stand. Genomic Sci.">
        <title>Complete genome sequence of Desulfobulbus propionicus type strain (1pr3).</title>
        <authorList>
            <person name="Pagani I."/>
            <person name="Lapidus A."/>
            <person name="Nolan M."/>
            <person name="Lucas S."/>
            <person name="Hammon N."/>
            <person name="Deshpande S."/>
            <person name="Cheng J.F."/>
            <person name="Chertkov O."/>
            <person name="Davenport K."/>
            <person name="Tapia R."/>
            <person name="Han C."/>
            <person name="Goodwin L."/>
            <person name="Pitluck S."/>
            <person name="Liolios K."/>
            <person name="Mavromatis K."/>
            <person name="Ivanova N."/>
            <person name="Mikhailova N."/>
            <person name="Pati A."/>
            <person name="Chen A."/>
            <person name="Palaniappan K."/>
            <person name="Land M."/>
            <person name="Hauser L."/>
            <person name="Chang Y.J."/>
            <person name="Jeffries C.D."/>
            <person name="Detter J.C."/>
            <person name="Brambilla E."/>
            <person name="Kannan K.P."/>
            <person name="Djao O.D."/>
            <person name="Rohde M."/>
            <person name="Pukall R."/>
            <person name="Spring S."/>
            <person name="Goker M."/>
            <person name="Sikorski J."/>
            <person name="Woyke T."/>
            <person name="Bristow J."/>
            <person name="Eisen J.A."/>
            <person name="Markowitz V."/>
            <person name="Hugenholtz P."/>
            <person name="Kyrpides N.C."/>
            <person name="Klenk H.P."/>
        </authorList>
    </citation>
    <scope>NUCLEOTIDE SEQUENCE [LARGE SCALE GENOMIC DNA]</scope>
    <source>
        <strain evidence="7">ATCC 33891 / DSM 2032 / 1pr3</strain>
    </source>
</reference>